<proteinExistence type="predicted"/>
<dbReference type="InterPro" id="IPR055178">
    <property type="entry name" value="RsdA/BaiN/AoA(So)-like_dom"/>
</dbReference>
<keyword evidence="7" id="KW-1185">Reference proteome</keyword>
<dbReference type="InterPro" id="IPR036188">
    <property type="entry name" value="FAD/NAD-bd_sf"/>
</dbReference>
<comment type="caution">
    <text evidence="6">The sequence shown here is derived from an EMBL/GenBank/DDBJ whole genome shotgun (WGS) entry which is preliminary data.</text>
</comment>
<dbReference type="SUPFAM" id="SSF160996">
    <property type="entry name" value="HI0933 insert domain-like"/>
    <property type="match status" value="1"/>
</dbReference>
<evidence type="ECO:0000256" key="3">
    <source>
        <dbReference type="ARBA" id="ARBA00022827"/>
    </source>
</evidence>
<evidence type="ECO:0008006" key="8">
    <source>
        <dbReference type="Google" id="ProtNLM"/>
    </source>
</evidence>
<dbReference type="InterPro" id="IPR023166">
    <property type="entry name" value="BaiN-like_dom_sf"/>
</dbReference>
<comment type="cofactor">
    <cofactor evidence="1">
        <name>FAD</name>
        <dbReference type="ChEBI" id="CHEBI:57692"/>
    </cofactor>
</comment>
<dbReference type="Pfam" id="PF22780">
    <property type="entry name" value="HI0933_like_1st"/>
    <property type="match status" value="1"/>
</dbReference>
<feature type="domain" description="RsdA/BaiN/AoA(So)-like insert" evidence="5">
    <location>
        <begin position="189"/>
        <end position="341"/>
    </location>
</feature>
<dbReference type="SUPFAM" id="SSF51905">
    <property type="entry name" value="FAD/NAD(P)-binding domain"/>
    <property type="match status" value="1"/>
</dbReference>
<dbReference type="PANTHER" id="PTHR42887:SF2">
    <property type="entry name" value="OS12G0638800 PROTEIN"/>
    <property type="match status" value="1"/>
</dbReference>
<dbReference type="InterPro" id="IPR057661">
    <property type="entry name" value="RsdA/BaiN/AoA(So)_Rossmann"/>
</dbReference>
<evidence type="ECO:0000313" key="7">
    <source>
        <dbReference type="Proteomes" id="UP000528457"/>
    </source>
</evidence>
<dbReference type="Pfam" id="PF03486">
    <property type="entry name" value="HI0933_like"/>
    <property type="match status" value="1"/>
</dbReference>
<dbReference type="Gene3D" id="2.40.30.10">
    <property type="entry name" value="Translation factors"/>
    <property type="match status" value="1"/>
</dbReference>
<accession>A0A7X0JUZ4</accession>
<dbReference type="Gene3D" id="1.10.8.260">
    <property type="entry name" value="HI0933 insert domain-like"/>
    <property type="match status" value="1"/>
</dbReference>
<dbReference type="Proteomes" id="UP000528457">
    <property type="component" value="Unassembled WGS sequence"/>
</dbReference>
<dbReference type="PRINTS" id="PR00411">
    <property type="entry name" value="PNDRDTASEI"/>
</dbReference>
<sequence>MVNTDLIILGAGAAGLMCAWQAAARGLKVTVLERAKRPGRKILMSGGGRCNFTNLDVEARHFLCENPHFVKSALKQYSNWDFIGKVIEHEIPYHERDLGKLFCDDSAKDILNMLLLECEATTRVNLISQCDVQTVDKPKDDFLLQSNKGQFSAPQLVVATGGLSIPSMGGGEFGYQIAEQFGLTLLPTRAGLVPFTFSDAAGKIFESLAGIAIDVTLSNERASFSEAVLFTHRGLSGPASLQLSNYWHSGETIHMDLLPSLDARAFLLEQKQQQAKAKLRSLLRDLLPKALIKHLEQLWWPTESDRAMAEFSNQRLEEIARQLNNWVLKPSGTEGYRTAEVTLGGVDCRQLSSKTMEAETQSGLFFIGEVVDVTGHLGGFNFQWAWSSAYACAQALKPASEAKQ</sequence>
<reference evidence="6 7" key="1">
    <citation type="submission" date="2020-08" db="EMBL/GenBank/DDBJ databases">
        <title>Genomic Encyclopedia of Type Strains, Phase IV (KMG-IV): sequencing the most valuable type-strain genomes for metagenomic binning, comparative biology and taxonomic classification.</title>
        <authorList>
            <person name="Goeker M."/>
        </authorList>
    </citation>
    <scope>NUCLEOTIDE SEQUENCE [LARGE SCALE GENOMIC DNA]</scope>
    <source>
        <strain evidence="6 7">DSM 22368</strain>
    </source>
</reference>
<evidence type="ECO:0000259" key="4">
    <source>
        <dbReference type="Pfam" id="PF03486"/>
    </source>
</evidence>
<dbReference type="EMBL" id="JACHHT010000002">
    <property type="protein sequence ID" value="MBB6522755.1"/>
    <property type="molecule type" value="Genomic_DNA"/>
</dbReference>
<keyword evidence="2" id="KW-0285">Flavoprotein</keyword>
<protein>
    <recommendedName>
        <fullName evidence="8">Aminoacetone oxidase family FAD-binding enzyme</fullName>
    </recommendedName>
</protein>
<gene>
    <name evidence="6" type="ORF">HNR48_003040</name>
</gene>
<dbReference type="AlphaFoldDB" id="A0A7X0JUZ4"/>
<evidence type="ECO:0000256" key="1">
    <source>
        <dbReference type="ARBA" id="ARBA00001974"/>
    </source>
</evidence>
<name>A0A7X0JUZ4_9GAMM</name>
<organism evidence="6 7">
    <name type="scientific">Pseudoteredinibacter isoporae</name>
    <dbReference type="NCBI Taxonomy" id="570281"/>
    <lineage>
        <taxon>Bacteria</taxon>
        <taxon>Pseudomonadati</taxon>
        <taxon>Pseudomonadota</taxon>
        <taxon>Gammaproteobacteria</taxon>
        <taxon>Cellvibrionales</taxon>
        <taxon>Cellvibrionaceae</taxon>
        <taxon>Pseudoteredinibacter</taxon>
    </lineage>
</organism>
<feature type="domain" description="RsdA/BaiN/AoA(So)-like Rossmann fold-like" evidence="4">
    <location>
        <begin position="5"/>
        <end position="394"/>
    </location>
</feature>
<dbReference type="InParanoid" id="A0A7X0JUZ4"/>
<dbReference type="NCBIfam" id="TIGR00275">
    <property type="entry name" value="aminoacetone oxidase family FAD-binding enzyme"/>
    <property type="match status" value="1"/>
</dbReference>
<evidence type="ECO:0000256" key="2">
    <source>
        <dbReference type="ARBA" id="ARBA00022630"/>
    </source>
</evidence>
<dbReference type="PANTHER" id="PTHR42887">
    <property type="entry name" value="OS12G0638800 PROTEIN"/>
    <property type="match status" value="1"/>
</dbReference>
<dbReference type="RefSeq" id="WP_166845271.1">
    <property type="nucleotide sequence ID" value="NZ_JAAONY010000002.1"/>
</dbReference>
<evidence type="ECO:0000259" key="5">
    <source>
        <dbReference type="Pfam" id="PF22780"/>
    </source>
</evidence>
<dbReference type="InterPro" id="IPR004792">
    <property type="entry name" value="BaiN-like"/>
</dbReference>
<evidence type="ECO:0000313" key="6">
    <source>
        <dbReference type="EMBL" id="MBB6522755.1"/>
    </source>
</evidence>
<keyword evidence="3" id="KW-0274">FAD</keyword>
<dbReference type="FunCoup" id="A0A7X0JUZ4">
    <property type="interactions" value="437"/>
</dbReference>
<dbReference type="Gene3D" id="3.50.50.60">
    <property type="entry name" value="FAD/NAD(P)-binding domain"/>
    <property type="match status" value="1"/>
</dbReference>